<sequence>MPLVHCSHHGYVGGELVTRAVRDLVNDRANWRDGRGVIPLTLVRDELEYPGFMLESERGNIADLGGTYEDCDVYRFSDDESMEAAIGMLTPTCSACLRELRALSDAE</sequence>
<evidence type="ECO:0000313" key="1">
    <source>
        <dbReference type="EMBL" id="KWN05396.1"/>
    </source>
</evidence>
<organism evidence="1 2">
    <name type="scientific">Burkholderia territorii</name>
    <dbReference type="NCBI Taxonomy" id="1503055"/>
    <lineage>
        <taxon>Bacteria</taxon>
        <taxon>Pseudomonadati</taxon>
        <taxon>Pseudomonadota</taxon>
        <taxon>Betaproteobacteria</taxon>
        <taxon>Burkholderiales</taxon>
        <taxon>Burkholderiaceae</taxon>
        <taxon>Burkholderia</taxon>
        <taxon>Burkholderia cepacia complex</taxon>
    </lineage>
</organism>
<dbReference type="RefSeq" id="WP_060348706.1">
    <property type="nucleotide sequence ID" value="NZ_LPLZ01000083.1"/>
</dbReference>
<dbReference type="EMBL" id="LPLZ01000083">
    <property type="protein sequence ID" value="KWN05396.1"/>
    <property type="molecule type" value="Genomic_DNA"/>
</dbReference>
<accession>A0A108E640</accession>
<reference evidence="1 2" key="1">
    <citation type="submission" date="2015-11" db="EMBL/GenBank/DDBJ databases">
        <title>Expanding the genomic diversity of Burkholderia species for the development of highly accurate diagnostics.</title>
        <authorList>
            <person name="Sahl J."/>
            <person name="Keim P."/>
            <person name="Wagner D."/>
        </authorList>
    </citation>
    <scope>NUCLEOTIDE SEQUENCE [LARGE SCALE GENOMIC DNA]</scope>
    <source>
        <strain evidence="1 2">MSMB793WGS</strain>
    </source>
</reference>
<name>A0A108E640_9BURK</name>
<dbReference type="AlphaFoldDB" id="A0A108E640"/>
<evidence type="ECO:0000313" key="2">
    <source>
        <dbReference type="Proteomes" id="UP000068016"/>
    </source>
</evidence>
<protein>
    <submittedName>
        <fullName evidence="1">Uncharacterized protein</fullName>
    </submittedName>
</protein>
<dbReference type="Proteomes" id="UP000068016">
    <property type="component" value="Unassembled WGS sequence"/>
</dbReference>
<proteinExistence type="predicted"/>
<gene>
    <name evidence="1" type="ORF">WT83_29355</name>
</gene>
<comment type="caution">
    <text evidence="1">The sequence shown here is derived from an EMBL/GenBank/DDBJ whole genome shotgun (WGS) entry which is preliminary data.</text>
</comment>